<proteinExistence type="predicted"/>
<name>A0A6J6GKJ3_9ZZZZ</name>
<dbReference type="AlphaFoldDB" id="A0A6J6GKJ3"/>
<feature type="transmembrane region" description="Helical" evidence="1">
    <location>
        <begin position="67"/>
        <end position="84"/>
    </location>
</feature>
<keyword evidence="1" id="KW-0812">Transmembrane</keyword>
<organism evidence="2">
    <name type="scientific">freshwater metagenome</name>
    <dbReference type="NCBI Taxonomy" id="449393"/>
    <lineage>
        <taxon>unclassified sequences</taxon>
        <taxon>metagenomes</taxon>
        <taxon>ecological metagenomes</taxon>
    </lineage>
</organism>
<evidence type="ECO:0000256" key="1">
    <source>
        <dbReference type="SAM" id="Phobius"/>
    </source>
</evidence>
<protein>
    <submittedName>
        <fullName evidence="2">Unannotated protein</fullName>
    </submittedName>
</protein>
<gene>
    <name evidence="2" type="ORF">UFOPK1807_00888</name>
</gene>
<evidence type="ECO:0000313" key="2">
    <source>
        <dbReference type="EMBL" id="CAB4601832.1"/>
    </source>
</evidence>
<dbReference type="EMBL" id="CAEZUI010000130">
    <property type="protein sequence ID" value="CAB4601832.1"/>
    <property type="molecule type" value="Genomic_DNA"/>
</dbReference>
<keyword evidence="1" id="KW-0472">Membrane</keyword>
<keyword evidence="1" id="KW-1133">Transmembrane helix</keyword>
<reference evidence="2" key="1">
    <citation type="submission" date="2020-05" db="EMBL/GenBank/DDBJ databases">
        <authorList>
            <person name="Chiriac C."/>
            <person name="Salcher M."/>
            <person name="Ghai R."/>
            <person name="Kavagutti S V."/>
        </authorList>
    </citation>
    <scope>NUCLEOTIDE SEQUENCE</scope>
</reference>
<feature type="transmembrane region" description="Helical" evidence="1">
    <location>
        <begin position="39"/>
        <end position="55"/>
    </location>
</feature>
<accession>A0A6J6GKJ3</accession>
<sequence length="85" mass="8924">MSMTSPRINNFRMGSYAALAVGLINLRYQTGEDGNLSKSLVLVIPGAALLLISLTDLGKNWLSATSAGYIAMAVGAVLVAYSFLV</sequence>